<evidence type="ECO:0000256" key="5">
    <source>
        <dbReference type="ARBA" id="ARBA00023274"/>
    </source>
</evidence>
<evidence type="ECO:0000256" key="3">
    <source>
        <dbReference type="ARBA" id="ARBA00022980"/>
    </source>
</evidence>
<dbReference type="InterPro" id="IPR007741">
    <property type="entry name" value="Ribosomal_mL43/mS25/NADH_DH"/>
</dbReference>
<dbReference type="OrthoDB" id="88at2759"/>
<dbReference type="GO" id="GO:0005762">
    <property type="term" value="C:mitochondrial large ribosomal subunit"/>
    <property type="evidence" value="ECO:0007669"/>
    <property type="project" value="TreeGrafter"/>
</dbReference>
<evidence type="ECO:0000313" key="8">
    <source>
        <dbReference type="EMBL" id="KIM84640.1"/>
    </source>
</evidence>
<evidence type="ECO:0000256" key="4">
    <source>
        <dbReference type="ARBA" id="ARBA00023128"/>
    </source>
</evidence>
<dbReference type="InterPro" id="IPR039927">
    <property type="entry name" value="Ribosomal_mL43"/>
</dbReference>
<name>A0A0C3FKS9_PILCF</name>
<dbReference type="EMBL" id="KN832987">
    <property type="protein sequence ID" value="KIM84640.1"/>
    <property type="molecule type" value="Genomic_DNA"/>
</dbReference>
<sequence length="150" mass="16866">MASRAFVAPAKPIFRASLRSSPSNGLDAFIPQLRKMVFEYCETWPTSANMRTYILNHLEDVARQNPHCEIVVKNRPHGEPIVRGFYLNTRDKVIGLKDYEVNGIQKKVELLLDSSGAKIRPLKGSRVVESTTEAARGIWSGMHVDAPFKI</sequence>
<dbReference type="SUPFAM" id="SSF52833">
    <property type="entry name" value="Thioredoxin-like"/>
    <property type="match status" value="1"/>
</dbReference>
<evidence type="ECO:0000256" key="1">
    <source>
        <dbReference type="ARBA" id="ARBA00004173"/>
    </source>
</evidence>
<dbReference type="AlphaFoldDB" id="A0A0C3FKS9"/>
<keyword evidence="5" id="KW-0687">Ribonucleoprotein</keyword>
<dbReference type="SMART" id="SM00916">
    <property type="entry name" value="L51_S25_CI-B8"/>
    <property type="match status" value="1"/>
</dbReference>
<keyword evidence="9" id="KW-1185">Reference proteome</keyword>
<comment type="subcellular location">
    <subcellularLocation>
        <location evidence="1">Mitochondrion</location>
    </subcellularLocation>
</comment>
<keyword evidence="3" id="KW-0689">Ribosomal protein</keyword>
<dbReference type="FunCoup" id="A0A0C3FKS9">
    <property type="interactions" value="151"/>
</dbReference>
<dbReference type="Proteomes" id="UP000054166">
    <property type="component" value="Unassembled WGS sequence"/>
</dbReference>
<dbReference type="HOGENOM" id="CLU_117700_1_0_1"/>
<dbReference type="PANTHER" id="PTHR21396:SF2">
    <property type="entry name" value="LARGE RIBOSOMAL SUBUNIT PROTEIN ML43"/>
    <property type="match status" value="1"/>
</dbReference>
<dbReference type="InParanoid" id="A0A0C3FKS9"/>
<accession>A0A0C3FKS9</accession>
<feature type="domain" description="Ribosomal protein/NADH dehydrogenase" evidence="7">
    <location>
        <begin position="42"/>
        <end position="115"/>
    </location>
</feature>
<reference evidence="8 9" key="1">
    <citation type="submission" date="2014-04" db="EMBL/GenBank/DDBJ databases">
        <authorList>
            <consortium name="DOE Joint Genome Institute"/>
            <person name="Kuo A."/>
            <person name="Tarkka M."/>
            <person name="Buscot F."/>
            <person name="Kohler A."/>
            <person name="Nagy L.G."/>
            <person name="Floudas D."/>
            <person name="Copeland A."/>
            <person name="Barry K.W."/>
            <person name="Cichocki N."/>
            <person name="Veneault-Fourrey C."/>
            <person name="LaButti K."/>
            <person name="Lindquist E.A."/>
            <person name="Lipzen A."/>
            <person name="Lundell T."/>
            <person name="Morin E."/>
            <person name="Murat C."/>
            <person name="Sun H."/>
            <person name="Tunlid A."/>
            <person name="Henrissat B."/>
            <person name="Grigoriev I.V."/>
            <person name="Hibbett D.S."/>
            <person name="Martin F."/>
            <person name="Nordberg H.P."/>
            <person name="Cantor M.N."/>
            <person name="Hua S.X."/>
        </authorList>
    </citation>
    <scope>NUCLEOTIDE SEQUENCE [LARGE SCALE GENOMIC DNA]</scope>
    <source>
        <strain evidence="8 9">F 1598</strain>
    </source>
</reference>
<comment type="similarity">
    <text evidence="2">Belongs to the mitochondrion-specific ribosomal protein mL43 family.</text>
</comment>
<keyword evidence="4" id="KW-0496">Mitochondrion</keyword>
<dbReference type="GO" id="GO:0003735">
    <property type="term" value="F:structural constituent of ribosome"/>
    <property type="evidence" value="ECO:0007669"/>
    <property type="project" value="InterPro"/>
</dbReference>
<organism evidence="8 9">
    <name type="scientific">Piloderma croceum (strain F 1598)</name>
    <dbReference type="NCBI Taxonomy" id="765440"/>
    <lineage>
        <taxon>Eukaryota</taxon>
        <taxon>Fungi</taxon>
        <taxon>Dikarya</taxon>
        <taxon>Basidiomycota</taxon>
        <taxon>Agaricomycotina</taxon>
        <taxon>Agaricomycetes</taxon>
        <taxon>Agaricomycetidae</taxon>
        <taxon>Atheliales</taxon>
        <taxon>Atheliaceae</taxon>
        <taxon>Piloderma</taxon>
    </lineage>
</organism>
<dbReference type="Gene3D" id="3.40.30.10">
    <property type="entry name" value="Glutaredoxin"/>
    <property type="match status" value="1"/>
</dbReference>
<proteinExistence type="inferred from homology"/>
<reference evidence="9" key="2">
    <citation type="submission" date="2015-01" db="EMBL/GenBank/DDBJ databases">
        <title>Evolutionary Origins and Diversification of the Mycorrhizal Mutualists.</title>
        <authorList>
            <consortium name="DOE Joint Genome Institute"/>
            <consortium name="Mycorrhizal Genomics Consortium"/>
            <person name="Kohler A."/>
            <person name="Kuo A."/>
            <person name="Nagy L.G."/>
            <person name="Floudas D."/>
            <person name="Copeland A."/>
            <person name="Barry K.W."/>
            <person name="Cichocki N."/>
            <person name="Veneault-Fourrey C."/>
            <person name="LaButti K."/>
            <person name="Lindquist E.A."/>
            <person name="Lipzen A."/>
            <person name="Lundell T."/>
            <person name="Morin E."/>
            <person name="Murat C."/>
            <person name="Riley R."/>
            <person name="Ohm R."/>
            <person name="Sun H."/>
            <person name="Tunlid A."/>
            <person name="Henrissat B."/>
            <person name="Grigoriev I.V."/>
            <person name="Hibbett D.S."/>
            <person name="Martin F."/>
        </authorList>
    </citation>
    <scope>NUCLEOTIDE SEQUENCE [LARGE SCALE GENOMIC DNA]</scope>
    <source>
        <strain evidence="9">F 1598</strain>
    </source>
</reference>
<dbReference type="PANTHER" id="PTHR21396">
    <property type="entry name" value="39S RIBOSOMAL PROTEIN L43"/>
    <property type="match status" value="1"/>
</dbReference>
<evidence type="ECO:0000256" key="2">
    <source>
        <dbReference type="ARBA" id="ARBA00006073"/>
    </source>
</evidence>
<dbReference type="Pfam" id="PF05047">
    <property type="entry name" value="L51_S25_CI-B8"/>
    <property type="match status" value="1"/>
</dbReference>
<dbReference type="STRING" id="765440.A0A0C3FKS9"/>
<evidence type="ECO:0000259" key="7">
    <source>
        <dbReference type="SMART" id="SM00916"/>
    </source>
</evidence>
<evidence type="ECO:0000256" key="6">
    <source>
        <dbReference type="ARBA" id="ARBA00035188"/>
    </source>
</evidence>
<evidence type="ECO:0000313" key="9">
    <source>
        <dbReference type="Proteomes" id="UP000054166"/>
    </source>
</evidence>
<dbReference type="InterPro" id="IPR036249">
    <property type="entry name" value="Thioredoxin-like_sf"/>
</dbReference>
<protein>
    <recommendedName>
        <fullName evidence="6">Large ribosomal subunit protein mL43</fullName>
    </recommendedName>
</protein>
<gene>
    <name evidence="8" type="ORF">PILCRDRAFT_67494</name>
</gene>
<dbReference type="GO" id="GO:0032543">
    <property type="term" value="P:mitochondrial translation"/>
    <property type="evidence" value="ECO:0007669"/>
    <property type="project" value="InterPro"/>
</dbReference>